<sequence>MKLFFKMHTKYFCIAFVLFITFELGHSQSLNDSNSDIYQTSDDEYNSGIVIDSVPVDDSTNNRSLRIKRKDSIASKVPPKYCANNGTYEYGRCRCKYPYTGPKCLDFACEHGLSVGARYDPESPIWDKRCLCDDDWSGDLCNIPIADQCNGRGQYINGHCRCLDYYFGSRCQYVGKCEHGKLIEGICKCEYGWEGDYCSKIVCHHGYTTPETNYTVCVCPPRHTGQYCDECLLIGPHILPYPNCTKEMVPTIAKMSREKAHGQIISRLLFIGVALAVLLLLLLGMWILRWGRKRNTEDGGSIKDERASPLPPNHVDLQLLVRQKPAAIRFKRQISTFF</sequence>
<keyword evidence="3" id="KW-0732">Signal</keyword>
<feature type="transmembrane region" description="Helical" evidence="2">
    <location>
        <begin position="264"/>
        <end position="288"/>
    </location>
</feature>
<evidence type="ECO:0000313" key="5">
    <source>
        <dbReference type="Proteomes" id="UP000887577"/>
    </source>
</evidence>
<accession>A0A914YPK8</accession>
<evidence type="ECO:0000256" key="2">
    <source>
        <dbReference type="SAM" id="Phobius"/>
    </source>
</evidence>
<keyword evidence="2" id="KW-0472">Membrane</keyword>
<evidence type="ECO:0000259" key="4">
    <source>
        <dbReference type="PROSITE" id="PS50026"/>
    </source>
</evidence>
<feature type="domain" description="EGF-like" evidence="4">
    <location>
        <begin position="194"/>
        <end position="229"/>
    </location>
</feature>
<dbReference type="WBParaSite" id="PSU_v2.g21567.t1">
    <property type="protein sequence ID" value="PSU_v2.g21567.t1"/>
    <property type="gene ID" value="PSU_v2.g21567"/>
</dbReference>
<feature type="chain" id="PRO_5036919776" evidence="3">
    <location>
        <begin position="28"/>
        <end position="338"/>
    </location>
</feature>
<dbReference type="PANTHER" id="PTHR24044">
    <property type="entry name" value="NOTCH LIGAND FAMILY MEMBER"/>
    <property type="match status" value="1"/>
</dbReference>
<evidence type="ECO:0000256" key="1">
    <source>
        <dbReference type="PROSITE-ProRule" id="PRU00076"/>
    </source>
</evidence>
<comment type="caution">
    <text evidence="1">Lacks conserved residue(s) required for the propagation of feature annotation.</text>
</comment>
<dbReference type="Proteomes" id="UP000887577">
    <property type="component" value="Unplaced"/>
</dbReference>
<evidence type="ECO:0000313" key="6">
    <source>
        <dbReference type="WBParaSite" id="PSU_v2.g21567.t1"/>
    </source>
</evidence>
<feature type="signal peptide" evidence="3">
    <location>
        <begin position="1"/>
        <end position="27"/>
    </location>
</feature>
<dbReference type="AlphaFoldDB" id="A0A914YPK8"/>
<dbReference type="InterPro" id="IPR000742">
    <property type="entry name" value="EGF"/>
</dbReference>
<dbReference type="Gene3D" id="2.10.25.10">
    <property type="entry name" value="Laminin"/>
    <property type="match status" value="2"/>
</dbReference>
<keyword evidence="2" id="KW-1133">Transmembrane helix</keyword>
<protein>
    <submittedName>
        <fullName evidence="6">EGF-like domain-containing protein</fullName>
    </submittedName>
</protein>
<keyword evidence="1" id="KW-0245">EGF-like domain</keyword>
<dbReference type="GO" id="GO:0005112">
    <property type="term" value="F:Notch binding"/>
    <property type="evidence" value="ECO:0007669"/>
    <property type="project" value="TreeGrafter"/>
</dbReference>
<reference evidence="6" key="1">
    <citation type="submission" date="2022-11" db="UniProtKB">
        <authorList>
            <consortium name="WormBaseParasite"/>
        </authorList>
    </citation>
    <scope>IDENTIFICATION</scope>
</reference>
<dbReference type="PROSITE" id="PS50026">
    <property type="entry name" value="EGF_3"/>
    <property type="match status" value="1"/>
</dbReference>
<dbReference type="PROSITE" id="PS00022">
    <property type="entry name" value="EGF_1"/>
    <property type="match status" value="2"/>
</dbReference>
<dbReference type="PANTHER" id="PTHR24044:SF417">
    <property type="entry name" value="WEARY, ISOFORM B"/>
    <property type="match status" value="1"/>
</dbReference>
<keyword evidence="2" id="KW-0812">Transmembrane</keyword>
<dbReference type="Pfam" id="PF23106">
    <property type="entry name" value="EGF_Teneurin"/>
    <property type="match status" value="1"/>
</dbReference>
<evidence type="ECO:0000256" key="3">
    <source>
        <dbReference type="SAM" id="SignalP"/>
    </source>
</evidence>
<proteinExistence type="predicted"/>
<organism evidence="5 6">
    <name type="scientific">Panagrolaimus superbus</name>
    <dbReference type="NCBI Taxonomy" id="310955"/>
    <lineage>
        <taxon>Eukaryota</taxon>
        <taxon>Metazoa</taxon>
        <taxon>Ecdysozoa</taxon>
        <taxon>Nematoda</taxon>
        <taxon>Chromadorea</taxon>
        <taxon>Rhabditida</taxon>
        <taxon>Tylenchina</taxon>
        <taxon>Panagrolaimomorpha</taxon>
        <taxon>Panagrolaimoidea</taxon>
        <taxon>Panagrolaimidae</taxon>
        <taxon>Panagrolaimus</taxon>
    </lineage>
</organism>
<feature type="disulfide bond" evidence="1">
    <location>
        <begin position="219"/>
        <end position="228"/>
    </location>
</feature>
<name>A0A914YPK8_9BILA</name>
<keyword evidence="1" id="KW-1015">Disulfide bond</keyword>
<dbReference type="InterPro" id="IPR050906">
    <property type="entry name" value="Notch_signaling"/>
</dbReference>
<keyword evidence="5" id="KW-1185">Reference proteome</keyword>